<dbReference type="Pfam" id="PF02547">
    <property type="entry name" value="Queuosine_synth"/>
    <property type="match status" value="1"/>
</dbReference>
<dbReference type="InterPro" id="IPR003699">
    <property type="entry name" value="QueA"/>
</dbReference>
<dbReference type="EMBL" id="CP036290">
    <property type="protein sequence ID" value="QDU83706.1"/>
    <property type="molecule type" value="Genomic_DNA"/>
</dbReference>
<evidence type="ECO:0000256" key="3">
    <source>
        <dbReference type="ARBA" id="ARBA00022691"/>
    </source>
</evidence>
<dbReference type="Proteomes" id="UP000319342">
    <property type="component" value="Chromosome"/>
</dbReference>
<dbReference type="HAMAP" id="MF_00113">
    <property type="entry name" value="QueA"/>
    <property type="match status" value="1"/>
</dbReference>
<proteinExistence type="inferred from homology"/>
<comment type="subunit">
    <text evidence="5">Monomer.</text>
</comment>
<dbReference type="EC" id="2.4.99.17" evidence="5"/>
<gene>
    <name evidence="5 6" type="primary">queA</name>
    <name evidence="6" type="ORF">Pla163_08070</name>
</gene>
<dbReference type="NCBIfam" id="NF001140">
    <property type="entry name" value="PRK00147.1"/>
    <property type="match status" value="1"/>
</dbReference>
<dbReference type="RefSeq" id="WP_145183893.1">
    <property type="nucleotide sequence ID" value="NZ_CP036290.1"/>
</dbReference>
<evidence type="ECO:0000256" key="1">
    <source>
        <dbReference type="ARBA" id="ARBA00022490"/>
    </source>
</evidence>
<dbReference type="UniPathway" id="UPA00392"/>
<dbReference type="GO" id="GO:0008616">
    <property type="term" value="P:tRNA queuosine(34) biosynthetic process"/>
    <property type="evidence" value="ECO:0007669"/>
    <property type="project" value="UniProtKB-UniRule"/>
</dbReference>
<dbReference type="SUPFAM" id="SSF111337">
    <property type="entry name" value="QueA-like"/>
    <property type="match status" value="1"/>
</dbReference>
<dbReference type="InterPro" id="IPR042119">
    <property type="entry name" value="QueA_dom2"/>
</dbReference>
<keyword evidence="6" id="KW-0328">Glycosyltransferase</keyword>
<protein>
    <recommendedName>
        <fullName evidence="5">S-adenosylmethionine:tRNA ribosyltransferase-isomerase</fullName>
        <ecNumber evidence="5">2.4.99.17</ecNumber>
    </recommendedName>
    <alternativeName>
        <fullName evidence="5">Queuosine biosynthesis protein QueA</fullName>
    </alternativeName>
</protein>
<keyword evidence="3 5" id="KW-0949">S-adenosyl-L-methionine</keyword>
<evidence type="ECO:0000313" key="6">
    <source>
        <dbReference type="EMBL" id="QDU83706.1"/>
    </source>
</evidence>
<evidence type="ECO:0000256" key="4">
    <source>
        <dbReference type="ARBA" id="ARBA00022785"/>
    </source>
</evidence>
<dbReference type="Gene3D" id="2.40.10.240">
    <property type="entry name" value="QueA-like"/>
    <property type="match status" value="1"/>
</dbReference>
<dbReference type="PANTHER" id="PTHR30307">
    <property type="entry name" value="S-ADENOSYLMETHIONINE:TRNA RIBOSYLTRANSFERASE-ISOMERASE"/>
    <property type="match status" value="1"/>
</dbReference>
<organism evidence="6 7">
    <name type="scientific">Rohdeia mirabilis</name>
    <dbReference type="NCBI Taxonomy" id="2528008"/>
    <lineage>
        <taxon>Bacteria</taxon>
        <taxon>Pseudomonadati</taxon>
        <taxon>Planctomycetota</taxon>
        <taxon>Planctomycetia</taxon>
        <taxon>Planctomycetia incertae sedis</taxon>
        <taxon>Rohdeia</taxon>
    </lineage>
</organism>
<reference evidence="6 7" key="1">
    <citation type="submission" date="2019-02" db="EMBL/GenBank/DDBJ databases">
        <title>Deep-cultivation of Planctomycetes and their phenomic and genomic characterization uncovers novel biology.</title>
        <authorList>
            <person name="Wiegand S."/>
            <person name="Jogler M."/>
            <person name="Boedeker C."/>
            <person name="Pinto D."/>
            <person name="Vollmers J."/>
            <person name="Rivas-Marin E."/>
            <person name="Kohn T."/>
            <person name="Peeters S.H."/>
            <person name="Heuer A."/>
            <person name="Rast P."/>
            <person name="Oberbeckmann S."/>
            <person name="Bunk B."/>
            <person name="Jeske O."/>
            <person name="Meyerdierks A."/>
            <person name="Storesund J.E."/>
            <person name="Kallscheuer N."/>
            <person name="Luecker S."/>
            <person name="Lage O.M."/>
            <person name="Pohl T."/>
            <person name="Merkel B.J."/>
            <person name="Hornburger P."/>
            <person name="Mueller R.-W."/>
            <person name="Bruemmer F."/>
            <person name="Labrenz M."/>
            <person name="Spormann A.M."/>
            <person name="Op den Camp H."/>
            <person name="Overmann J."/>
            <person name="Amann R."/>
            <person name="Jetten M.S.M."/>
            <person name="Mascher T."/>
            <person name="Medema M.H."/>
            <person name="Devos D.P."/>
            <person name="Kaster A.-K."/>
            <person name="Ovreas L."/>
            <person name="Rohde M."/>
            <person name="Galperin M.Y."/>
            <person name="Jogler C."/>
        </authorList>
    </citation>
    <scope>NUCLEOTIDE SEQUENCE [LARGE SCALE GENOMIC DNA]</scope>
    <source>
        <strain evidence="6 7">Pla163</strain>
    </source>
</reference>
<evidence type="ECO:0000313" key="7">
    <source>
        <dbReference type="Proteomes" id="UP000319342"/>
    </source>
</evidence>
<dbReference type="InterPro" id="IPR036100">
    <property type="entry name" value="QueA_sf"/>
</dbReference>
<comment type="function">
    <text evidence="5">Transfers and isomerizes the ribose moiety from AdoMet to the 7-aminomethyl group of 7-deazaguanine (preQ1-tRNA) to give epoxyqueuosine (oQ-tRNA).</text>
</comment>
<keyword evidence="4 5" id="KW-0671">Queuosine biosynthesis</keyword>
<comment type="similarity">
    <text evidence="5">Belongs to the QueA family.</text>
</comment>
<dbReference type="AlphaFoldDB" id="A0A518CWV8"/>
<dbReference type="InterPro" id="IPR042118">
    <property type="entry name" value="QueA_dom1"/>
</dbReference>
<evidence type="ECO:0000256" key="2">
    <source>
        <dbReference type="ARBA" id="ARBA00022679"/>
    </source>
</evidence>
<keyword evidence="7" id="KW-1185">Reference proteome</keyword>
<comment type="pathway">
    <text evidence="5">tRNA modification; tRNA-queuosine biosynthesis.</text>
</comment>
<evidence type="ECO:0000256" key="5">
    <source>
        <dbReference type="HAMAP-Rule" id="MF_00113"/>
    </source>
</evidence>
<dbReference type="GO" id="GO:0005737">
    <property type="term" value="C:cytoplasm"/>
    <property type="evidence" value="ECO:0007669"/>
    <property type="project" value="UniProtKB-SubCell"/>
</dbReference>
<accession>A0A518CWV8</accession>
<dbReference type="GO" id="GO:0051075">
    <property type="term" value="F:S-adenosylmethionine:tRNA ribosyltransferase-isomerase activity"/>
    <property type="evidence" value="ECO:0007669"/>
    <property type="project" value="UniProtKB-EC"/>
</dbReference>
<comment type="catalytic activity">
    <reaction evidence="5">
        <text>7-aminomethyl-7-carbaguanosine(34) in tRNA + S-adenosyl-L-methionine = epoxyqueuosine(34) in tRNA + adenine + L-methionine + 2 H(+)</text>
        <dbReference type="Rhea" id="RHEA:32155"/>
        <dbReference type="Rhea" id="RHEA-COMP:10342"/>
        <dbReference type="Rhea" id="RHEA-COMP:18582"/>
        <dbReference type="ChEBI" id="CHEBI:15378"/>
        <dbReference type="ChEBI" id="CHEBI:16708"/>
        <dbReference type="ChEBI" id="CHEBI:57844"/>
        <dbReference type="ChEBI" id="CHEBI:59789"/>
        <dbReference type="ChEBI" id="CHEBI:82833"/>
        <dbReference type="ChEBI" id="CHEBI:194443"/>
        <dbReference type="EC" id="2.4.99.17"/>
    </reaction>
</comment>
<keyword evidence="6" id="KW-0413">Isomerase</keyword>
<keyword evidence="2 5" id="KW-0808">Transferase</keyword>
<comment type="subcellular location">
    <subcellularLocation>
        <location evidence="5">Cytoplasm</location>
    </subcellularLocation>
</comment>
<dbReference type="OrthoDB" id="9805933at2"/>
<keyword evidence="1 5" id="KW-0963">Cytoplasm</keyword>
<dbReference type="NCBIfam" id="TIGR00113">
    <property type="entry name" value="queA"/>
    <property type="match status" value="1"/>
</dbReference>
<dbReference type="PANTHER" id="PTHR30307:SF0">
    <property type="entry name" value="S-ADENOSYLMETHIONINE:TRNA RIBOSYLTRANSFERASE-ISOMERASE"/>
    <property type="match status" value="1"/>
</dbReference>
<dbReference type="Gene3D" id="3.40.1780.10">
    <property type="entry name" value="QueA-like"/>
    <property type="match status" value="2"/>
</dbReference>
<name>A0A518CWV8_9BACT</name>
<sequence length="376" mass="40589">MKLSHFDYELPDELIAQSPAARREDARLLVHRLSSPDRAQHATVADLPQLLEPGDLIVVNDTRVRRARLAARRTSGGRVECLLVERLGDLVAGGAVGSRSLWSALCRPASRLKVGERLVVESGVADTPVAQLVAIEREQRADGGPGPHWTLELLDADGEVPRDDEALVERIGDVPLPPYVERAQGPDDEDARRYQTVYADRLGAVAAPTAGLHLSDALLARLAGRGIERASVTLHVGPGTFRPVDVEDLGDHPMHSERYDVPGATRDAIERTRAAGGRVVAVGTTVVRTLVAARDASGLPRIGSGATDLFIHPAAPERAGLDVVDGLLTNFHLPRSTLLMLVAALVGTERTLALYREAVEQRYRFYSFGDGMLILP</sequence>